<gene>
    <name evidence="1" type="ORF">TAV2_LOCUS26000</name>
</gene>
<evidence type="ECO:0000313" key="1">
    <source>
        <dbReference type="EMBL" id="CAH2079649.1"/>
    </source>
</evidence>
<keyword evidence="2" id="KW-1185">Reference proteome</keyword>
<reference evidence="1 2" key="1">
    <citation type="submission" date="2022-03" db="EMBL/GenBank/DDBJ databases">
        <authorList>
            <person name="Nunn A."/>
            <person name="Chopra R."/>
            <person name="Nunn A."/>
            <person name="Contreras Garrido A."/>
        </authorList>
    </citation>
    <scope>NUCLEOTIDE SEQUENCE [LARGE SCALE GENOMIC DNA]</scope>
</reference>
<dbReference type="EMBL" id="OU466863">
    <property type="protein sequence ID" value="CAH2079649.1"/>
    <property type="molecule type" value="Genomic_DNA"/>
</dbReference>
<organism evidence="1 2">
    <name type="scientific">Thlaspi arvense</name>
    <name type="common">Field penny-cress</name>
    <dbReference type="NCBI Taxonomy" id="13288"/>
    <lineage>
        <taxon>Eukaryota</taxon>
        <taxon>Viridiplantae</taxon>
        <taxon>Streptophyta</taxon>
        <taxon>Embryophyta</taxon>
        <taxon>Tracheophyta</taxon>
        <taxon>Spermatophyta</taxon>
        <taxon>Magnoliopsida</taxon>
        <taxon>eudicotyledons</taxon>
        <taxon>Gunneridae</taxon>
        <taxon>Pentapetalae</taxon>
        <taxon>rosids</taxon>
        <taxon>malvids</taxon>
        <taxon>Brassicales</taxon>
        <taxon>Brassicaceae</taxon>
        <taxon>Thlaspideae</taxon>
        <taxon>Thlaspi</taxon>
    </lineage>
</organism>
<proteinExistence type="predicted"/>
<dbReference type="AlphaFoldDB" id="A0AAU9T768"/>
<name>A0AAU9T768_THLAR</name>
<protein>
    <submittedName>
        <fullName evidence="1">Uncharacterized protein</fullName>
    </submittedName>
</protein>
<feature type="non-terminal residue" evidence="1">
    <location>
        <position position="151"/>
    </location>
</feature>
<evidence type="ECO:0000313" key="2">
    <source>
        <dbReference type="Proteomes" id="UP000836841"/>
    </source>
</evidence>
<dbReference type="Proteomes" id="UP000836841">
    <property type="component" value="Chromosome 7"/>
</dbReference>
<accession>A0AAU9T768</accession>
<sequence>MCQATRRDKNRMMSKTKTLLSHFLHSRGFGKRKLTHHLLQANSKPQNPKGFYVGGECYTGRFLLFTLVDLNKDLKPTGLSSGEYMEDMVDVALDTYNEIKVPGGDLVSINLRQRGSFAKENSCHPLQVNSNSERLTFCGERRVLHFQAQNV</sequence>